<dbReference type="RefSeq" id="WP_157287930.1">
    <property type="nucleotide sequence ID" value="NZ_CP014504.1"/>
</dbReference>
<dbReference type="EMBL" id="CP014504">
    <property type="protein sequence ID" value="AMP99779.1"/>
    <property type="molecule type" value="Genomic_DNA"/>
</dbReference>
<protein>
    <submittedName>
        <fullName evidence="1">Uncharacterized protein</fullName>
    </submittedName>
</protein>
<keyword evidence="2" id="KW-1185">Reference proteome</keyword>
<dbReference type="PATRIC" id="fig|188932.3.peg.3031"/>
<reference evidence="1 2" key="1">
    <citation type="submission" date="2016-03" db="EMBL/GenBank/DDBJ databases">
        <title>Complete genome sequence of Pedobacter cryoconitis PAMC 27485.</title>
        <authorList>
            <person name="Lee J."/>
            <person name="Kim O.-S."/>
        </authorList>
    </citation>
    <scope>NUCLEOTIDE SEQUENCE [LARGE SCALE GENOMIC DNA]</scope>
    <source>
        <strain evidence="1 2">PAMC 27485</strain>
    </source>
</reference>
<accession>A0A127VEQ8</accession>
<dbReference type="Proteomes" id="UP000071561">
    <property type="component" value="Chromosome"/>
</dbReference>
<evidence type="ECO:0000313" key="1">
    <source>
        <dbReference type="EMBL" id="AMP99779.1"/>
    </source>
</evidence>
<proteinExistence type="predicted"/>
<evidence type="ECO:0000313" key="2">
    <source>
        <dbReference type="Proteomes" id="UP000071561"/>
    </source>
</evidence>
<sequence>MEQHLRTLQDKLNTLAAGQAIGLTAAEAAIYGVDYADELPEEDDPQEVGEDGE</sequence>
<dbReference type="KEGG" id="pcm:AY601_2904"/>
<dbReference type="OrthoDB" id="714152at2"/>
<organism evidence="1 2">
    <name type="scientific">Pedobacter cryoconitis</name>
    <dbReference type="NCBI Taxonomy" id="188932"/>
    <lineage>
        <taxon>Bacteria</taxon>
        <taxon>Pseudomonadati</taxon>
        <taxon>Bacteroidota</taxon>
        <taxon>Sphingobacteriia</taxon>
        <taxon>Sphingobacteriales</taxon>
        <taxon>Sphingobacteriaceae</taxon>
        <taxon>Pedobacter</taxon>
    </lineage>
</organism>
<name>A0A127VEQ8_9SPHI</name>
<dbReference type="AlphaFoldDB" id="A0A127VEQ8"/>
<gene>
    <name evidence="1" type="ORF">AY601_2904</name>
</gene>